<evidence type="ECO:0000259" key="1">
    <source>
        <dbReference type="Pfam" id="PF07735"/>
    </source>
</evidence>
<proteinExistence type="predicted"/>
<dbReference type="OrthoDB" id="5910138at2759"/>
<evidence type="ECO:0000313" key="3">
    <source>
        <dbReference type="Proteomes" id="UP000008068"/>
    </source>
</evidence>
<evidence type="ECO:0000313" key="2">
    <source>
        <dbReference type="EMBL" id="EGT60469.1"/>
    </source>
</evidence>
<dbReference type="AlphaFoldDB" id="G0NHH0"/>
<dbReference type="HOGENOM" id="CLU_028840_0_1_1"/>
<protein>
    <recommendedName>
        <fullName evidence="1">Sdz-33 F-box domain-containing protein</fullName>
    </recommendedName>
</protein>
<dbReference type="Proteomes" id="UP000008068">
    <property type="component" value="Unassembled WGS sequence"/>
</dbReference>
<dbReference type="OMA" id="CQHINIK"/>
<dbReference type="PANTHER" id="PTHR21503">
    <property type="entry name" value="F-BOX-CONTAINING HYPOTHETICAL PROTEIN C.ELEGANS"/>
    <property type="match status" value="1"/>
</dbReference>
<accession>G0NHH0</accession>
<name>G0NHH0_CAEBE</name>
<reference evidence="3" key="1">
    <citation type="submission" date="2011-07" db="EMBL/GenBank/DDBJ databases">
        <authorList>
            <consortium name="Caenorhabditis brenneri Sequencing and Analysis Consortium"/>
            <person name="Wilson R.K."/>
        </authorList>
    </citation>
    <scope>NUCLEOTIDE SEQUENCE [LARGE SCALE GENOMIC DNA]</scope>
    <source>
        <strain evidence="3">PB2801</strain>
    </source>
</reference>
<organism evidence="3">
    <name type="scientific">Caenorhabditis brenneri</name>
    <name type="common">Nematode worm</name>
    <dbReference type="NCBI Taxonomy" id="135651"/>
    <lineage>
        <taxon>Eukaryota</taxon>
        <taxon>Metazoa</taxon>
        <taxon>Ecdysozoa</taxon>
        <taxon>Nematoda</taxon>
        <taxon>Chromadorea</taxon>
        <taxon>Rhabditida</taxon>
        <taxon>Rhabditina</taxon>
        <taxon>Rhabditomorpha</taxon>
        <taxon>Rhabditoidea</taxon>
        <taxon>Rhabditidae</taxon>
        <taxon>Peloderinae</taxon>
        <taxon>Caenorhabditis</taxon>
    </lineage>
</organism>
<dbReference type="Pfam" id="PF07735">
    <property type="entry name" value="FBA_2"/>
    <property type="match status" value="1"/>
</dbReference>
<sequence length="300" mass="34786">MKKRYEDDDEFDFEDDGVYTYENDVEILADEVESDEELFKFNIHEGRGFPNREHQKITLGDVVVPSVRSKDYSGRIRYETFWPDRILGIMNTVSHLTELFGCKVTSLCFSSSEQQSNQIIDWVMSRQESIMGCTASRVSDETLAHLLNNCKITDNLRIYGQPSRAFRHTWNLNMNCFCAEDNLFLTYKDIMAMNCQHINIKKSELTSECANKFLKNWMSGGNSRLESALIIMDSVDRRRIFEGIEVVQQPRTLGRYYLGEGNKRIPMRGGYDIKRNDGTIGTVFLNRFQGVEFAVNTKNY</sequence>
<feature type="domain" description="Sdz-33 F-box" evidence="1">
    <location>
        <begin position="166"/>
        <end position="227"/>
    </location>
</feature>
<dbReference type="FunCoup" id="G0NHH0">
    <property type="interactions" value="1064"/>
</dbReference>
<gene>
    <name evidence="2" type="ORF">CAEBREN_13633</name>
</gene>
<dbReference type="EMBL" id="GL379885">
    <property type="protein sequence ID" value="EGT60469.1"/>
    <property type="molecule type" value="Genomic_DNA"/>
</dbReference>
<dbReference type="PANTHER" id="PTHR21503:SF48">
    <property type="entry name" value="F-BOX ASSOCIATED DOMAIN-CONTAINING PROTEIN-RELATED"/>
    <property type="match status" value="1"/>
</dbReference>
<dbReference type="InterPro" id="IPR012885">
    <property type="entry name" value="F-box_Sdz-33"/>
</dbReference>
<dbReference type="InParanoid" id="G0NHH0"/>
<keyword evidence="3" id="KW-1185">Reference proteome</keyword>